<dbReference type="AlphaFoldDB" id="A0A8K1ZZ80"/>
<name>A0A8K1ZZ80_9CYAN</name>
<proteinExistence type="predicted"/>
<dbReference type="RefSeq" id="WP_161826352.1">
    <property type="nucleotide sequence ID" value="NZ_WVIC01000035.1"/>
</dbReference>
<gene>
    <name evidence="1" type="ORF">GS597_15435</name>
</gene>
<dbReference type="Proteomes" id="UP000607397">
    <property type="component" value="Unassembled WGS sequence"/>
</dbReference>
<comment type="caution">
    <text evidence="1">The sequence shown here is derived from an EMBL/GenBank/DDBJ whole genome shotgun (WGS) entry which is preliminary data.</text>
</comment>
<dbReference type="Pfam" id="PF20126">
    <property type="entry name" value="TumE"/>
    <property type="match status" value="1"/>
</dbReference>
<protein>
    <submittedName>
        <fullName evidence="1">Uncharacterized protein</fullName>
    </submittedName>
</protein>
<dbReference type="EMBL" id="WVIC01000035">
    <property type="protein sequence ID" value="NCJ07874.1"/>
    <property type="molecule type" value="Genomic_DNA"/>
</dbReference>
<keyword evidence="2" id="KW-1185">Reference proteome</keyword>
<dbReference type="InterPro" id="IPR045397">
    <property type="entry name" value="TumE-like"/>
</dbReference>
<sequence>MYSGLQINGVHGVQGALPPAWGFHPHTPYLTQVRTAVLEDRGHIRVRITLSNGDFVEASEFFTVSTTGIQQQRYRYQWMDVTKTQLRKRWDNAPHFPEIETFPYHVHVRQEENVLPSAMLGILDLLTLLEVKNTSTL</sequence>
<evidence type="ECO:0000313" key="2">
    <source>
        <dbReference type="Proteomes" id="UP000607397"/>
    </source>
</evidence>
<organism evidence="1 2">
    <name type="scientific">Petrachloros mirabilis ULC683</name>
    <dbReference type="NCBI Taxonomy" id="2781853"/>
    <lineage>
        <taxon>Bacteria</taxon>
        <taxon>Bacillati</taxon>
        <taxon>Cyanobacteriota</taxon>
        <taxon>Cyanophyceae</taxon>
        <taxon>Synechococcales</taxon>
        <taxon>Petrachlorosaceae</taxon>
        <taxon>Petrachloros</taxon>
        <taxon>Petrachloros mirabilis</taxon>
    </lineage>
</organism>
<reference evidence="1" key="1">
    <citation type="submission" date="2019-12" db="EMBL/GenBank/DDBJ databases">
        <title>High-Quality draft genome sequences of three cyanobacteria isolated from the limestone walls of the Old Cathedral of Coimbra.</title>
        <authorList>
            <person name="Tiago I."/>
            <person name="Soares F."/>
            <person name="Portugal A."/>
        </authorList>
    </citation>
    <scope>NUCLEOTIDE SEQUENCE [LARGE SCALE GENOMIC DNA]</scope>
    <source>
        <strain evidence="1">C</strain>
    </source>
</reference>
<accession>A0A8K1ZZ80</accession>
<evidence type="ECO:0000313" key="1">
    <source>
        <dbReference type="EMBL" id="NCJ07874.1"/>
    </source>
</evidence>